<gene>
    <name evidence="1" type="ORF">MRB53_003478</name>
</gene>
<organism evidence="1 2">
    <name type="scientific">Persea americana</name>
    <name type="common">Avocado</name>
    <dbReference type="NCBI Taxonomy" id="3435"/>
    <lineage>
        <taxon>Eukaryota</taxon>
        <taxon>Viridiplantae</taxon>
        <taxon>Streptophyta</taxon>
        <taxon>Embryophyta</taxon>
        <taxon>Tracheophyta</taxon>
        <taxon>Spermatophyta</taxon>
        <taxon>Magnoliopsida</taxon>
        <taxon>Magnoliidae</taxon>
        <taxon>Laurales</taxon>
        <taxon>Lauraceae</taxon>
        <taxon>Persea</taxon>
    </lineage>
</organism>
<proteinExistence type="predicted"/>
<evidence type="ECO:0000313" key="2">
    <source>
        <dbReference type="Proteomes" id="UP001234297"/>
    </source>
</evidence>
<reference evidence="1 2" key="1">
    <citation type="journal article" date="2022" name="Hortic Res">
        <title>A haplotype resolved chromosomal level avocado genome allows analysis of novel avocado genes.</title>
        <authorList>
            <person name="Nath O."/>
            <person name="Fletcher S.J."/>
            <person name="Hayward A."/>
            <person name="Shaw L.M."/>
            <person name="Masouleh A.K."/>
            <person name="Furtado A."/>
            <person name="Henry R.J."/>
            <person name="Mitter N."/>
        </authorList>
    </citation>
    <scope>NUCLEOTIDE SEQUENCE [LARGE SCALE GENOMIC DNA]</scope>
    <source>
        <strain evidence="2">cv. Hass</strain>
    </source>
</reference>
<accession>A0ACC2MXJ6</accession>
<name>A0ACC2MXJ6_PERAE</name>
<protein>
    <submittedName>
        <fullName evidence="1">Uncharacterized protein</fullName>
    </submittedName>
</protein>
<dbReference type="Proteomes" id="UP001234297">
    <property type="component" value="Chromosome 1"/>
</dbReference>
<evidence type="ECO:0000313" key="1">
    <source>
        <dbReference type="EMBL" id="KAJ8650455.1"/>
    </source>
</evidence>
<dbReference type="EMBL" id="CM056809">
    <property type="protein sequence ID" value="KAJ8650455.1"/>
    <property type="molecule type" value="Genomic_DNA"/>
</dbReference>
<keyword evidence="2" id="KW-1185">Reference proteome</keyword>
<sequence length="99" mass="11038">MTLDSKPSLAVAPISESLPSLLEPTQASPLIAGEGPTLLELELHRCTDDVVFRIASFENLQILWAIGFVEELYDDFAILDVGLTILTHRCWWVKLKLSD</sequence>
<comment type="caution">
    <text evidence="1">The sequence shown here is derived from an EMBL/GenBank/DDBJ whole genome shotgun (WGS) entry which is preliminary data.</text>
</comment>